<protein>
    <submittedName>
        <fullName evidence="1">Uncharacterized protein</fullName>
    </submittedName>
</protein>
<dbReference type="Proteomes" id="UP000648482">
    <property type="component" value="Unassembled WGS sequence"/>
</dbReference>
<organism evidence="1 2">
    <name type="scientific">Pseudoalteromonas aliena SW19</name>
    <dbReference type="NCBI Taxonomy" id="1314866"/>
    <lineage>
        <taxon>Bacteria</taxon>
        <taxon>Pseudomonadati</taxon>
        <taxon>Pseudomonadota</taxon>
        <taxon>Gammaproteobacteria</taxon>
        <taxon>Alteromonadales</taxon>
        <taxon>Pseudoalteromonadaceae</taxon>
        <taxon>Pseudoalteromonas</taxon>
    </lineage>
</organism>
<name>A0ABR9DTZ2_9GAMM</name>
<keyword evidence="2" id="KW-1185">Reference proteome</keyword>
<accession>A0ABR9DTZ2</accession>
<dbReference type="EMBL" id="AQGU01000017">
    <property type="protein sequence ID" value="MBE0357831.1"/>
    <property type="molecule type" value="Genomic_DNA"/>
</dbReference>
<evidence type="ECO:0000313" key="1">
    <source>
        <dbReference type="EMBL" id="MBE0357831.1"/>
    </source>
</evidence>
<proteinExistence type="predicted"/>
<comment type="caution">
    <text evidence="1">The sequence shown here is derived from an EMBL/GenBank/DDBJ whole genome shotgun (WGS) entry which is preliminary data.</text>
</comment>
<gene>
    <name evidence="1" type="ORF">PALI_a3461</name>
</gene>
<reference evidence="1 2" key="1">
    <citation type="submission" date="2015-06" db="EMBL/GenBank/DDBJ databases">
        <title>Genome sequence of Pseudoalteromonas aliena.</title>
        <authorList>
            <person name="Xie B.-B."/>
            <person name="Rong J.-C."/>
            <person name="Qin Q.-L."/>
            <person name="Zhang Y.-Z."/>
        </authorList>
    </citation>
    <scope>NUCLEOTIDE SEQUENCE [LARGE SCALE GENOMIC DNA]</scope>
    <source>
        <strain evidence="1 2">SW19</strain>
    </source>
</reference>
<sequence>MKEIIRHDKSKHCFVRKSISNKWLFVIKVTKMCFNCFLGC</sequence>
<evidence type="ECO:0000313" key="2">
    <source>
        <dbReference type="Proteomes" id="UP000648482"/>
    </source>
</evidence>